<accession>A0A811U6W4</accession>
<proteinExistence type="predicted"/>
<reference evidence="2" key="1">
    <citation type="submission" date="2020-11" db="EMBL/GenBank/DDBJ databases">
        <authorList>
            <person name="Whitehead M."/>
        </authorList>
    </citation>
    <scope>NUCLEOTIDE SEQUENCE</scope>
    <source>
        <strain evidence="2">EGII</strain>
    </source>
</reference>
<evidence type="ECO:0000256" key="1">
    <source>
        <dbReference type="SAM" id="MobiDB-lite"/>
    </source>
</evidence>
<sequence length="116" mass="13682">MLQEKHLKGHQRTFNIYEQQIKNKIEKNKKKCKLKIKKKNKNIFKMHKTKLPRIGNADSEKKDSSEVKRNRSEIRKRAVGAAIQNINIKNSSYIHMRAHALARRIVLLKLKAEHTC</sequence>
<evidence type="ECO:0000313" key="3">
    <source>
        <dbReference type="Proteomes" id="UP000606786"/>
    </source>
</evidence>
<dbReference type="EMBL" id="CAJHJT010000001">
    <property type="protein sequence ID" value="CAD6994992.1"/>
    <property type="molecule type" value="Genomic_DNA"/>
</dbReference>
<evidence type="ECO:0000313" key="2">
    <source>
        <dbReference type="EMBL" id="CAD6994992.1"/>
    </source>
</evidence>
<dbReference type="AlphaFoldDB" id="A0A811U6W4"/>
<organism evidence="2 3">
    <name type="scientific">Ceratitis capitata</name>
    <name type="common">Mediterranean fruit fly</name>
    <name type="synonym">Tephritis capitata</name>
    <dbReference type="NCBI Taxonomy" id="7213"/>
    <lineage>
        <taxon>Eukaryota</taxon>
        <taxon>Metazoa</taxon>
        <taxon>Ecdysozoa</taxon>
        <taxon>Arthropoda</taxon>
        <taxon>Hexapoda</taxon>
        <taxon>Insecta</taxon>
        <taxon>Pterygota</taxon>
        <taxon>Neoptera</taxon>
        <taxon>Endopterygota</taxon>
        <taxon>Diptera</taxon>
        <taxon>Brachycera</taxon>
        <taxon>Muscomorpha</taxon>
        <taxon>Tephritoidea</taxon>
        <taxon>Tephritidae</taxon>
        <taxon>Ceratitis</taxon>
        <taxon>Ceratitis</taxon>
    </lineage>
</organism>
<gene>
    <name evidence="2" type="ORF">CCAP1982_LOCUS3723</name>
</gene>
<name>A0A811U6W4_CERCA</name>
<protein>
    <submittedName>
        <fullName evidence="2">(Mediterranean fruit fly) hypothetical protein</fullName>
    </submittedName>
</protein>
<dbReference type="Proteomes" id="UP000606786">
    <property type="component" value="Unassembled WGS sequence"/>
</dbReference>
<comment type="caution">
    <text evidence="2">The sequence shown here is derived from an EMBL/GenBank/DDBJ whole genome shotgun (WGS) entry which is preliminary data.</text>
</comment>
<keyword evidence="3" id="KW-1185">Reference proteome</keyword>
<feature type="compositionally biased region" description="Basic and acidic residues" evidence="1">
    <location>
        <begin position="58"/>
        <end position="73"/>
    </location>
</feature>
<feature type="region of interest" description="Disordered" evidence="1">
    <location>
        <begin position="52"/>
        <end position="73"/>
    </location>
</feature>